<keyword evidence="4 5" id="KW-0472">Membrane</keyword>
<evidence type="ECO:0000313" key="7">
    <source>
        <dbReference type="EMBL" id="MFC4095134.1"/>
    </source>
</evidence>
<feature type="transmembrane region" description="Helical" evidence="5">
    <location>
        <begin position="96"/>
        <end position="113"/>
    </location>
</feature>
<evidence type="ECO:0000313" key="8">
    <source>
        <dbReference type="Proteomes" id="UP001595814"/>
    </source>
</evidence>
<name>A0ABV8JQW3_9FLAO</name>
<dbReference type="Pfam" id="PF13564">
    <property type="entry name" value="DoxX_2"/>
    <property type="match status" value="1"/>
</dbReference>
<keyword evidence="2 5" id="KW-0812">Transmembrane</keyword>
<evidence type="ECO:0000256" key="3">
    <source>
        <dbReference type="ARBA" id="ARBA00022989"/>
    </source>
</evidence>
<feature type="transmembrane region" description="Helical" evidence="5">
    <location>
        <begin position="72"/>
        <end position="90"/>
    </location>
</feature>
<organism evidence="7 8">
    <name type="scientific">Euzebyella saccharophila</name>
    <dbReference type="NCBI Taxonomy" id="679664"/>
    <lineage>
        <taxon>Bacteria</taxon>
        <taxon>Pseudomonadati</taxon>
        <taxon>Bacteroidota</taxon>
        <taxon>Flavobacteriia</taxon>
        <taxon>Flavobacteriales</taxon>
        <taxon>Flavobacteriaceae</taxon>
        <taxon>Euzebyella</taxon>
    </lineage>
</organism>
<keyword evidence="3 5" id="KW-1133">Transmembrane helix</keyword>
<feature type="transmembrane region" description="Helical" evidence="5">
    <location>
        <begin position="46"/>
        <end position="63"/>
    </location>
</feature>
<dbReference type="Proteomes" id="UP001595814">
    <property type="component" value="Unassembled WGS sequence"/>
</dbReference>
<feature type="chain" id="PRO_5047067341" evidence="6">
    <location>
        <begin position="19"/>
        <end position="138"/>
    </location>
</feature>
<sequence>MKTTKISYLLALSSFAIAMVYAVVNSFVNYETVVGTFDKLGYPPYLIFVNGAAQLIGLAVLILNKNNWMTEWAYAGFFMNFIFGIIAHLMAKEGNGAAAVLCIILLWLTYVQGKRMHEQKGLEQEAITETNNALRSIA</sequence>
<reference evidence="8" key="1">
    <citation type="journal article" date="2019" name="Int. J. Syst. Evol. Microbiol.">
        <title>The Global Catalogue of Microorganisms (GCM) 10K type strain sequencing project: providing services to taxonomists for standard genome sequencing and annotation.</title>
        <authorList>
            <consortium name="The Broad Institute Genomics Platform"/>
            <consortium name="The Broad Institute Genome Sequencing Center for Infectious Disease"/>
            <person name="Wu L."/>
            <person name="Ma J."/>
        </authorList>
    </citation>
    <scope>NUCLEOTIDE SEQUENCE [LARGE SCALE GENOMIC DNA]</scope>
    <source>
        <strain evidence="8">CECT 7477</strain>
    </source>
</reference>
<keyword evidence="8" id="KW-1185">Reference proteome</keyword>
<proteinExistence type="predicted"/>
<evidence type="ECO:0000256" key="1">
    <source>
        <dbReference type="ARBA" id="ARBA00004141"/>
    </source>
</evidence>
<feature type="signal peptide" evidence="6">
    <location>
        <begin position="1"/>
        <end position="18"/>
    </location>
</feature>
<evidence type="ECO:0000256" key="5">
    <source>
        <dbReference type="SAM" id="Phobius"/>
    </source>
</evidence>
<keyword evidence="6" id="KW-0732">Signal</keyword>
<evidence type="ECO:0000256" key="4">
    <source>
        <dbReference type="ARBA" id="ARBA00023136"/>
    </source>
</evidence>
<evidence type="ECO:0000256" key="2">
    <source>
        <dbReference type="ARBA" id="ARBA00022692"/>
    </source>
</evidence>
<accession>A0ABV8JQW3</accession>
<dbReference type="EMBL" id="JBHSAW010000004">
    <property type="protein sequence ID" value="MFC4095134.1"/>
    <property type="molecule type" value="Genomic_DNA"/>
</dbReference>
<gene>
    <name evidence="7" type="ORF">ACFOUT_04565</name>
</gene>
<evidence type="ECO:0000256" key="6">
    <source>
        <dbReference type="SAM" id="SignalP"/>
    </source>
</evidence>
<comment type="subcellular location">
    <subcellularLocation>
        <location evidence="1">Membrane</location>
        <topology evidence="1">Multi-pass membrane protein</topology>
    </subcellularLocation>
</comment>
<dbReference type="InterPro" id="IPR032808">
    <property type="entry name" value="DoxX"/>
</dbReference>
<dbReference type="RefSeq" id="WP_192461148.1">
    <property type="nucleotide sequence ID" value="NZ_JACYFJ010000001.1"/>
</dbReference>
<protein>
    <submittedName>
        <fullName evidence="7">DoxX family protein</fullName>
    </submittedName>
</protein>
<comment type="caution">
    <text evidence="7">The sequence shown here is derived from an EMBL/GenBank/DDBJ whole genome shotgun (WGS) entry which is preliminary data.</text>
</comment>